<accession>A0ABU0IRX9</accession>
<name>A0ABU0IRX9_9CAUL</name>
<comment type="caution">
    <text evidence="1">The sequence shown here is derived from an EMBL/GenBank/DDBJ whole genome shotgun (WGS) entry which is preliminary data.</text>
</comment>
<sequence length="232" mass="25985">MIDPADLDWTRIGAELDERGWALTGPVLDAADCERLAGLYERPAGFRKTIVMARHGYGRGEYRYFDYPLPDLVQRLRTGLYPQLAVVANRWAERLGTAGGFPDTHEAYAARCHAAGQLRPTPLMLTYGPGDYNCLHQDLYGEEVFPLQAAFLLDEPRADFEGGEFVLVEQRPRQQSRPEVVPLTKGCGVIFAVRDRPAEGSRGVHRRILRHGVATIRAGRRRTLGVIFHDAT</sequence>
<dbReference type="Proteomes" id="UP001228905">
    <property type="component" value="Unassembled WGS sequence"/>
</dbReference>
<evidence type="ECO:0008006" key="3">
    <source>
        <dbReference type="Google" id="ProtNLM"/>
    </source>
</evidence>
<dbReference type="InterPro" id="IPR018655">
    <property type="entry name" value="DUF2086"/>
</dbReference>
<reference evidence="1 2" key="1">
    <citation type="submission" date="2023-07" db="EMBL/GenBank/DDBJ databases">
        <title>Genomic Encyclopedia of Type Strains, Phase IV (KMG-IV): sequencing the most valuable type-strain genomes for metagenomic binning, comparative biology and taxonomic classification.</title>
        <authorList>
            <person name="Goeker M."/>
        </authorList>
    </citation>
    <scope>NUCLEOTIDE SEQUENCE [LARGE SCALE GENOMIC DNA]</scope>
    <source>
        <strain evidence="1 2">DSM 18695</strain>
    </source>
</reference>
<keyword evidence="2" id="KW-1185">Reference proteome</keyword>
<proteinExistence type="predicted"/>
<protein>
    <recommendedName>
        <fullName evidence="3">Proline hydroxylase</fullName>
    </recommendedName>
</protein>
<dbReference type="Pfam" id="PF09859">
    <property type="entry name" value="Oxygenase-NA"/>
    <property type="match status" value="1"/>
</dbReference>
<gene>
    <name evidence="1" type="ORF">QO010_002549</name>
</gene>
<evidence type="ECO:0000313" key="2">
    <source>
        <dbReference type="Proteomes" id="UP001228905"/>
    </source>
</evidence>
<organism evidence="1 2">
    <name type="scientific">Caulobacter ginsengisoli</name>
    <dbReference type="NCBI Taxonomy" id="400775"/>
    <lineage>
        <taxon>Bacteria</taxon>
        <taxon>Pseudomonadati</taxon>
        <taxon>Pseudomonadota</taxon>
        <taxon>Alphaproteobacteria</taxon>
        <taxon>Caulobacterales</taxon>
        <taxon>Caulobacteraceae</taxon>
        <taxon>Caulobacter</taxon>
    </lineage>
</organism>
<dbReference type="EMBL" id="JAUSVS010000004">
    <property type="protein sequence ID" value="MDQ0464765.1"/>
    <property type="molecule type" value="Genomic_DNA"/>
</dbReference>
<evidence type="ECO:0000313" key="1">
    <source>
        <dbReference type="EMBL" id="MDQ0464765.1"/>
    </source>
</evidence>